<accession>A0ABR1FU57</accession>
<keyword evidence="3" id="KW-1185">Reference proteome</keyword>
<evidence type="ECO:0000313" key="3">
    <source>
        <dbReference type="Proteomes" id="UP001363151"/>
    </source>
</evidence>
<protein>
    <submittedName>
        <fullName evidence="2">Uncharacterized protein</fullName>
    </submittedName>
</protein>
<feature type="compositionally biased region" description="Basic residues" evidence="1">
    <location>
        <begin position="53"/>
        <end position="67"/>
    </location>
</feature>
<feature type="compositionally biased region" description="Low complexity" evidence="1">
    <location>
        <begin position="68"/>
        <end position="81"/>
    </location>
</feature>
<dbReference type="Proteomes" id="UP001363151">
    <property type="component" value="Unassembled WGS sequence"/>
</dbReference>
<name>A0ABR1FU57_AURAN</name>
<organism evidence="2 3">
    <name type="scientific">Aureococcus anophagefferens</name>
    <name type="common">Harmful bloom alga</name>
    <dbReference type="NCBI Taxonomy" id="44056"/>
    <lineage>
        <taxon>Eukaryota</taxon>
        <taxon>Sar</taxon>
        <taxon>Stramenopiles</taxon>
        <taxon>Ochrophyta</taxon>
        <taxon>Pelagophyceae</taxon>
        <taxon>Pelagomonadales</taxon>
        <taxon>Pelagomonadaceae</taxon>
        <taxon>Aureococcus</taxon>
    </lineage>
</organism>
<evidence type="ECO:0000313" key="2">
    <source>
        <dbReference type="EMBL" id="KAK7238714.1"/>
    </source>
</evidence>
<gene>
    <name evidence="2" type="ORF">SO694_00021418</name>
</gene>
<feature type="region of interest" description="Disordered" evidence="1">
    <location>
        <begin position="34"/>
        <end position="83"/>
    </location>
</feature>
<proteinExistence type="predicted"/>
<reference evidence="2 3" key="1">
    <citation type="submission" date="2024-03" db="EMBL/GenBank/DDBJ databases">
        <title>Aureococcus anophagefferens CCMP1851 and Kratosvirus quantuckense: Draft genome of a second virus-susceptible host strain in the model system.</title>
        <authorList>
            <person name="Chase E."/>
            <person name="Truchon A.R."/>
            <person name="Schepens W."/>
            <person name="Wilhelm S.W."/>
        </authorList>
    </citation>
    <scope>NUCLEOTIDE SEQUENCE [LARGE SCALE GENOMIC DNA]</scope>
    <source>
        <strain evidence="2 3">CCMP1851</strain>
    </source>
</reference>
<dbReference type="EMBL" id="JBBJCI010000228">
    <property type="protein sequence ID" value="KAK7238714.1"/>
    <property type="molecule type" value="Genomic_DNA"/>
</dbReference>
<evidence type="ECO:0000256" key="1">
    <source>
        <dbReference type="SAM" id="MobiDB-lite"/>
    </source>
</evidence>
<comment type="caution">
    <text evidence="2">The sequence shown here is derived from an EMBL/GenBank/DDBJ whole genome shotgun (WGS) entry which is preliminary data.</text>
</comment>
<feature type="compositionally biased region" description="Low complexity" evidence="1">
    <location>
        <begin position="37"/>
        <end position="46"/>
    </location>
</feature>
<sequence length="322" mass="34102">MFTVARAARLARVEGRGAVLELYAARFEAKHGARCPRACSRSTATPSTPPRPSRGRRGRRGRRRRGRGPLAPRGARAARGAARARRDEEALVALAAARAAPARAGDASDAALDAARGDRLEALGRLAEAAAAGGGAAAPLGGAARAAQAAAPRAPERRAAPSFPATARGLARAAAFLDEHGYAASGQRRRQECEAILGMLWDWLEGLGTGLDRGDAATWVDGRWPLAAGAFDGPVLFRPGAPTCAHWWHVDQHPARRPGREPLRRGATRRPRAPHRVLTANHGDFAATPAAVKRRYATPPPPALTPLDRRYVGYDDDAVKAM</sequence>